<keyword evidence="2" id="KW-1185">Reference proteome</keyword>
<comment type="caution">
    <text evidence="1">The sequence shown here is derived from an EMBL/GenBank/DDBJ whole genome shotgun (WGS) entry which is preliminary data.</text>
</comment>
<evidence type="ECO:0000313" key="1">
    <source>
        <dbReference type="EMBL" id="OWV33169.1"/>
    </source>
</evidence>
<reference evidence="2" key="1">
    <citation type="submission" date="2017-05" db="EMBL/GenBank/DDBJ databases">
        <authorList>
            <person name="Lin X."/>
        </authorList>
    </citation>
    <scope>NUCLEOTIDE SEQUENCE [LARGE SCALE GENOMIC DNA]</scope>
    <source>
        <strain evidence="2">JLT2012</strain>
    </source>
</reference>
<proteinExistence type="predicted"/>
<organism evidence="1 2">
    <name type="scientific">Pacificimonas flava</name>
    <dbReference type="NCBI Taxonomy" id="1234595"/>
    <lineage>
        <taxon>Bacteria</taxon>
        <taxon>Pseudomonadati</taxon>
        <taxon>Pseudomonadota</taxon>
        <taxon>Alphaproteobacteria</taxon>
        <taxon>Sphingomonadales</taxon>
        <taxon>Sphingosinicellaceae</taxon>
        <taxon>Pacificimonas</taxon>
    </lineage>
</organism>
<name>A0A219B5T7_9SPHN</name>
<protein>
    <submittedName>
        <fullName evidence="1">Uncharacterized protein</fullName>
    </submittedName>
</protein>
<gene>
    <name evidence="1" type="ORF">B5C34_06630</name>
</gene>
<sequence>MAHEGEIASFVGENVKVHMTVNKEQSDKFKDAARDLDCDEDEGRWEKRLKKVVKEKPEDAKGVEVS</sequence>
<dbReference type="AlphaFoldDB" id="A0A219B5T7"/>
<accession>A0A219B5T7</accession>
<dbReference type="Proteomes" id="UP000198462">
    <property type="component" value="Unassembled WGS sequence"/>
</dbReference>
<dbReference type="EMBL" id="NFZT01000001">
    <property type="protein sequence ID" value="OWV33169.1"/>
    <property type="molecule type" value="Genomic_DNA"/>
</dbReference>
<evidence type="ECO:0000313" key="2">
    <source>
        <dbReference type="Proteomes" id="UP000198462"/>
    </source>
</evidence>